<organism evidence="3 4">
    <name type="scientific">Paramecium primaurelia</name>
    <dbReference type="NCBI Taxonomy" id="5886"/>
    <lineage>
        <taxon>Eukaryota</taxon>
        <taxon>Sar</taxon>
        <taxon>Alveolata</taxon>
        <taxon>Ciliophora</taxon>
        <taxon>Intramacronucleata</taxon>
        <taxon>Oligohymenophorea</taxon>
        <taxon>Peniculida</taxon>
        <taxon>Parameciidae</taxon>
        <taxon>Paramecium</taxon>
    </lineage>
</organism>
<evidence type="ECO:0000313" key="3">
    <source>
        <dbReference type="EMBL" id="CAD8062659.1"/>
    </source>
</evidence>
<dbReference type="AlphaFoldDB" id="A0A8S1L5F2"/>
<keyword evidence="4" id="KW-1185">Reference proteome</keyword>
<evidence type="ECO:0000256" key="1">
    <source>
        <dbReference type="SAM" id="Coils"/>
    </source>
</evidence>
<dbReference type="Proteomes" id="UP000688137">
    <property type="component" value="Unassembled WGS sequence"/>
</dbReference>
<keyword evidence="1" id="KW-0175">Coiled coil</keyword>
<feature type="coiled-coil region" evidence="1">
    <location>
        <begin position="262"/>
        <end position="310"/>
    </location>
</feature>
<reference evidence="3" key="1">
    <citation type="submission" date="2021-01" db="EMBL/GenBank/DDBJ databases">
        <authorList>
            <consortium name="Genoscope - CEA"/>
            <person name="William W."/>
        </authorList>
    </citation>
    <scope>NUCLEOTIDE SEQUENCE</scope>
</reference>
<dbReference type="OMA" id="FYFKENS"/>
<sequence length="402" mass="47120">MIRTNSSVQIQKLQIPLQQISPFNGQIRYSNPYSDTPSTPSKSIIGQQIRGSSTFTPNKSQQTFYFKENSNTIESKIQSLVNENCYLNQELEKARSEIQNNAQQYEQLYIIKERVSKLEELIDTQQNEIEIWKLKYQKAAAGDSRLEIQQMEQQIYNVIDENERLNKIISNLEQQQQEKDQEIKTLMMSIQKQEMEMKKQKDKLIVLEKANKPAFTCNPFAIDNKKPSKSSTNDLRQSKCKINEQDSNANRKKSDHAYKQIQTKSQQDYTDLQNQIKQLQTDKQQLQITIEELQEKLLNKELQKSENKDSQKDSNQEQNILILKQEVSNQQILILEEFKKYKLCQSQNQMIKEQLLQWEQFFKSFNSQISTPNEQEDGIDAAIEEFQSSSANCLKLIDSFQK</sequence>
<feature type="coiled-coil region" evidence="1">
    <location>
        <begin position="88"/>
        <end position="210"/>
    </location>
</feature>
<evidence type="ECO:0000256" key="2">
    <source>
        <dbReference type="SAM" id="MobiDB-lite"/>
    </source>
</evidence>
<dbReference type="EMBL" id="CAJJDM010000032">
    <property type="protein sequence ID" value="CAD8062659.1"/>
    <property type="molecule type" value="Genomic_DNA"/>
</dbReference>
<feature type="region of interest" description="Disordered" evidence="2">
    <location>
        <begin position="219"/>
        <end position="256"/>
    </location>
</feature>
<gene>
    <name evidence="3" type="ORF">PPRIM_AZ9-3.1.T0330263</name>
</gene>
<evidence type="ECO:0000313" key="4">
    <source>
        <dbReference type="Proteomes" id="UP000688137"/>
    </source>
</evidence>
<comment type="caution">
    <text evidence="3">The sequence shown here is derived from an EMBL/GenBank/DDBJ whole genome shotgun (WGS) entry which is preliminary data.</text>
</comment>
<protein>
    <submittedName>
        <fullName evidence="3">Uncharacterized protein</fullName>
    </submittedName>
</protein>
<accession>A0A8S1L5F2</accession>
<name>A0A8S1L5F2_PARPR</name>
<proteinExistence type="predicted"/>